<evidence type="ECO:0000313" key="2">
    <source>
        <dbReference type="Proteomes" id="UP000238196"/>
    </source>
</evidence>
<dbReference type="InterPro" id="IPR007729">
    <property type="entry name" value="DGOK"/>
</dbReference>
<dbReference type="InterPro" id="IPR042258">
    <property type="entry name" value="DGOK_N"/>
</dbReference>
<proteinExistence type="predicted"/>
<dbReference type="Gene3D" id="3.30.420.300">
    <property type="entry name" value="2-keto-3-deoxy-galactonokinase, substrate binding domain"/>
    <property type="match status" value="1"/>
</dbReference>
<dbReference type="EMBL" id="PRLP01000143">
    <property type="protein sequence ID" value="PPC74521.1"/>
    <property type="molecule type" value="Genomic_DNA"/>
</dbReference>
<dbReference type="Pfam" id="PF05035">
    <property type="entry name" value="DGOK"/>
    <property type="match status" value="1"/>
</dbReference>
<organism evidence="1 2">
    <name type="scientific">Proteobacteria bacterium 228</name>
    <dbReference type="NCBI Taxonomy" id="2083153"/>
    <lineage>
        <taxon>Bacteria</taxon>
        <taxon>Pseudomonadati</taxon>
        <taxon>Pseudomonadota</taxon>
    </lineage>
</organism>
<gene>
    <name evidence="1" type="ORF">C4K68_24665</name>
</gene>
<dbReference type="AlphaFoldDB" id="A0A2S5KI84"/>
<dbReference type="GO" id="GO:0034194">
    <property type="term" value="P:D-galactonate catabolic process"/>
    <property type="evidence" value="ECO:0007669"/>
    <property type="project" value="InterPro"/>
</dbReference>
<dbReference type="InterPro" id="IPR042257">
    <property type="entry name" value="DGOK_C"/>
</dbReference>
<dbReference type="GO" id="GO:0008671">
    <property type="term" value="F:2-dehydro-3-deoxygalactonokinase activity"/>
    <property type="evidence" value="ECO:0007669"/>
    <property type="project" value="InterPro"/>
</dbReference>
<evidence type="ECO:0000313" key="1">
    <source>
        <dbReference type="EMBL" id="PPC74521.1"/>
    </source>
</evidence>
<sequence length="306" mass="32675">MSTTDWIAVDWGTSHMRAWAMTASGDILQRAASDKGMGSLSPDQFEAALLEQIEPWLRDDALMPVLACGMVGARQGWCEAPYTQVPCTPLAADQMVKPDVKDARIAVYIIPGLCQQGPADVMRGEETQIAGFMAEHPHFVGVLCLPGTHCKWADLRDGKVLRFHTYMTGELFALLSQQSVLRHGMQQDAAQGMDEAVFLQAVNEAFQQPQQLSSALFGLRAAGLLQGLGAAAARARLSGLLIGNELAAAAPLWQGHAVSIIGDQGLSALYAKALQAQGIPVATVSAEQITLNGLRAAWQQLARSGS</sequence>
<protein>
    <submittedName>
        <fullName evidence="1">2-keto-3-deoxy-galactonokinase</fullName>
    </submittedName>
</protein>
<comment type="caution">
    <text evidence="1">The sequence shown here is derived from an EMBL/GenBank/DDBJ whole genome shotgun (WGS) entry which is preliminary data.</text>
</comment>
<dbReference type="Gene3D" id="3.30.420.310">
    <property type="entry name" value="2-keto-3-deoxy-galactonokinase, C-terminal domain"/>
    <property type="match status" value="1"/>
</dbReference>
<dbReference type="OrthoDB" id="256574at2"/>
<reference evidence="1 2" key="1">
    <citation type="submission" date="2018-02" db="EMBL/GenBank/DDBJ databases">
        <title>novel marine gammaproteobacteria from coastal saline agro ecosystem.</title>
        <authorList>
            <person name="Krishnan R."/>
            <person name="Ramesh Kumar N."/>
        </authorList>
    </citation>
    <scope>NUCLEOTIDE SEQUENCE [LARGE SCALE GENOMIC DNA]</scope>
    <source>
        <strain evidence="1 2">228</strain>
    </source>
</reference>
<accession>A0A2S5KI84</accession>
<dbReference type="Proteomes" id="UP000238196">
    <property type="component" value="Unassembled WGS sequence"/>
</dbReference>
<name>A0A2S5KI84_9PROT</name>